<feature type="transmembrane region" description="Helical" evidence="2">
    <location>
        <begin position="229"/>
        <end position="249"/>
    </location>
</feature>
<gene>
    <name evidence="3" type="ORF">GCM10011572_45810</name>
</gene>
<feature type="transmembrane region" description="Helical" evidence="2">
    <location>
        <begin position="642"/>
        <end position="663"/>
    </location>
</feature>
<organism evidence="3 4">
    <name type="scientific">Pseudoduganella buxea</name>
    <dbReference type="NCBI Taxonomy" id="1949069"/>
    <lineage>
        <taxon>Bacteria</taxon>
        <taxon>Pseudomonadati</taxon>
        <taxon>Pseudomonadota</taxon>
        <taxon>Betaproteobacteria</taxon>
        <taxon>Burkholderiales</taxon>
        <taxon>Oxalobacteraceae</taxon>
        <taxon>Telluria group</taxon>
        <taxon>Pseudoduganella</taxon>
    </lineage>
</organism>
<dbReference type="Pfam" id="PF10101">
    <property type="entry name" value="DUF2339"/>
    <property type="match status" value="2"/>
</dbReference>
<evidence type="ECO:0000256" key="2">
    <source>
        <dbReference type="SAM" id="Phobius"/>
    </source>
</evidence>
<reference evidence="4" key="1">
    <citation type="journal article" date="2019" name="Int. J. Syst. Evol. Microbiol.">
        <title>The Global Catalogue of Microorganisms (GCM) 10K type strain sequencing project: providing services to taxonomists for standard genome sequencing and annotation.</title>
        <authorList>
            <consortium name="The Broad Institute Genomics Platform"/>
            <consortium name="The Broad Institute Genome Sequencing Center for Infectious Disease"/>
            <person name="Wu L."/>
            <person name="Ma J."/>
        </authorList>
    </citation>
    <scope>NUCLEOTIDE SEQUENCE [LARGE SCALE GENOMIC DNA]</scope>
    <source>
        <strain evidence="4">CGMCC 1.15931</strain>
    </source>
</reference>
<comment type="caution">
    <text evidence="3">The sequence shown here is derived from an EMBL/GenBank/DDBJ whole genome shotgun (WGS) entry which is preliminary data.</text>
</comment>
<dbReference type="Proteomes" id="UP000622638">
    <property type="component" value="Unassembled WGS sequence"/>
</dbReference>
<feature type="transmembrane region" description="Helical" evidence="2">
    <location>
        <begin position="889"/>
        <end position="912"/>
    </location>
</feature>
<dbReference type="PANTHER" id="PTHR38434">
    <property type="entry name" value="BLL2549 PROTEIN"/>
    <property type="match status" value="1"/>
</dbReference>
<feature type="transmembrane region" description="Helical" evidence="2">
    <location>
        <begin position="521"/>
        <end position="540"/>
    </location>
</feature>
<feature type="transmembrane region" description="Helical" evidence="2">
    <location>
        <begin position="1002"/>
        <end position="1021"/>
    </location>
</feature>
<feature type="transmembrane region" description="Helical" evidence="2">
    <location>
        <begin position="411"/>
        <end position="431"/>
    </location>
</feature>
<feature type="transmembrane region" description="Helical" evidence="2">
    <location>
        <begin position="388"/>
        <end position="405"/>
    </location>
</feature>
<dbReference type="EMBL" id="BMKG01000026">
    <property type="protein sequence ID" value="GGC19157.1"/>
    <property type="molecule type" value="Genomic_DNA"/>
</dbReference>
<feature type="region of interest" description="Disordered" evidence="1">
    <location>
        <begin position="61"/>
        <end position="94"/>
    </location>
</feature>
<feature type="transmembrane region" description="Helical" evidence="2">
    <location>
        <begin position="963"/>
        <end position="982"/>
    </location>
</feature>
<accession>A0ABQ1L696</accession>
<evidence type="ECO:0000313" key="4">
    <source>
        <dbReference type="Proteomes" id="UP000622638"/>
    </source>
</evidence>
<evidence type="ECO:0000256" key="1">
    <source>
        <dbReference type="SAM" id="MobiDB-lite"/>
    </source>
</evidence>
<name>A0ABQ1L696_9BURK</name>
<sequence length="1090" mass="117363">MDSILLFAVLLTLFVMTMGARKIAKATRARVLGLERQVASMRQAVDELHVRVNALAGVPPGPALESQAAPPEAAFGPEVAPESGPEPGPEFQPEFDPELERVLEAEHGFSPEPGPAVAAPAEPAVAMPTESTPVPKPVAPAAPPAMPARGGNPATVWGGALRRWLFTGNLVAKLGLVILLIGVGFLLKYVAGHVDIPIELRIAAIAAVDIALLRWGWRIRVKRRGIGLPVQGAAIGILMLLTFGAFRLYGLMPAGVTFALLFVLTAFTCLLAVLQNAVWLALFGIAGGFMAPVLTSTGSGSHVALFSYYALLNAGILVIALRRAWRVLNLVGFAFTFGVGTAWAARSYVAGHYLSVQLFLLLFVLFYTGISLAYALRRHERRRPYIDGTLVFGTPLVGATLQYLLVRDMPFGAALSSLGGGIYYTALALALWRRRGEHFRQLVESWLAMGVLLGTIVVPLALDGRWTSAAWAAEGAAIVWIGLRHGRAATWTFGLAVQVGAWAAFLGTFDALSPPARQHAQLWLGFLLLAASAGIVAWRFQEAHARLPGRGFDTASMLCQWLAVGTVLAAMWVEIDVRTFGTLRLDLLAATAMLLAVLVAVVGRRIGMVTTRPMGTAIQLFAGAIVFVQMVGNWQWGADAAAPQPAVAVVLITAAALFSAWRLQRDDSPIALSSSNLMLAWGAVWWFGELLNVGAVMLADVTGGRDAGLMPWSRNWPAYGICVAASSLLACWCARRLVWPQLRWLGVATWVQLALVLPEMLVLLYQGQLPAPVEWGALAAMLATGEYLLMRWNEEGSHDQGWRLPAPAHLAIHLLRCAGPWLMIWPAGYALVLRWLAGPDQYQALLLQAGWEAGTLWAQCLPLWLQMGVIAWLLGAVRRDGWPVAPFRVWYAKALLPLGTAWCVWRVVLWNLFQDGGMTPLPYLPLLNPVDLASAFAAALVVAHAGSGGAMAMTAHWQARLRWLGGLGVFAWLNLMLLRTASHVLDLPYEAQVLLASRTVQAMLSLTWALSALVLMCFAAARLRRGPWLAGAAMLGAVVAKLFLVDLDGSGSMERIVSFLGVGLLMLAIGYLAPFPTDQPARARLPGEAA</sequence>
<feature type="transmembrane region" description="Helical" evidence="2">
    <location>
        <begin position="856"/>
        <end position="877"/>
    </location>
</feature>
<feature type="transmembrane region" description="Helical" evidence="2">
    <location>
        <begin position="932"/>
        <end position="951"/>
    </location>
</feature>
<feature type="transmembrane region" description="Helical" evidence="2">
    <location>
        <begin position="170"/>
        <end position="191"/>
    </location>
</feature>
<feature type="transmembrane region" description="Helical" evidence="2">
    <location>
        <begin position="443"/>
        <end position="462"/>
    </location>
</feature>
<feature type="transmembrane region" description="Helical" evidence="2">
    <location>
        <begin position="1028"/>
        <end position="1044"/>
    </location>
</feature>
<feature type="transmembrane region" description="Helical" evidence="2">
    <location>
        <begin position="198"/>
        <end position="217"/>
    </location>
</feature>
<keyword evidence="2" id="KW-0812">Transmembrane</keyword>
<feature type="transmembrane region" description="Helical" evidence="2">
    <location>
        <begin position="256"/>
        <end position="282"/>
    </location>
</feature>
<feature type="transmembrane region" description="Helical" evidence="2">
    <location>
        <begin position="1056"/>
        <end position="1075"/>
    </location>
</feature>
<feature type="transmembrane region" description="Helical" evidence="2">
    <location>
        <begin position="585"/>
        <end position="603"/>
    </location>
</feature>
<feature type="transmembrane region" description="Helical" evidence="2">
    <location>
        <begin position="468"/>
        <end position="483"/>
    </location>
</feature>
<dbReference type="RefSeq" id="WP_229427770.1">
    <property type="nucleotide sequence ID" value="NZ_BMKG01000026.1"/>
</dbReference>
<feature type="transmembrane region" description="Helical" evidence="2">
    <location>
        <begin position="552"/>
        <end position="573"/>
    </location>
</feature>
<feature type="transmembrane region" description="Helical" evidence="2">
    <location>
        <begin position="490"/>
        <end position="509"/>
    </location>
</feature>
<dbReference type="PANTHER" id="PTHR38434:SF1">
    <property type="entry name" value="BLL2549 PROTEIN"/>
    <property type="match status" value="1"/>
</dbReference>
<keyword evidence="2" id="KW-0472">Membrane</keyword>
<feature type="transmembrane region" description="Helical" evidence="2">
    <location>
        <begin position="615"/>
        <end position="636"/>
    </location>
</feature>
<proteinExistence type="predicted"/>
<evidence type="ECO:0000313" key="3">
    <source>
        <dbReference type="EMBL" id="GGC19157.1"/>
    </source>
</evidence>
<feature type="transmembrane region" description="Helical" evidence="2">
    <location>
        <begin position="327"/>
        <end position="345"/>
    </location>
</feature>
<feature type="transmembrane region" description="Helical" evidence="2">
    <location>
        <begin position="716"/>
        <end position="733"/>
    </location>
</feature>
<protein>
    <recommendedName>
        <fullName evidence="5">DUF2339 domain-containing protein</fullName>
    </recommendedName>
</protein>
<evidence type="ECO:0008006" key="5">
    <source>
        <dbReference type="Google" id="ProtNLM"/>
    </source>
</evidence>
<feature type="transmembrane region" description="Helical" evidence="2">
    <location>
        <begin position="670"/>
        <end position="688"/>
    </location>
</feature>
<feature type="transmembrane region" description="Helical" evidence="2">
    <location>
        <begin position="357"/>
        <end position="376"/>
    </location>
</feature>
<keyword evidence="2" id="KW-1133">Transmembrane helix</keyword>
<keyword evidence="4" id="KW-1185">Reference proteome</keyword>
<dbReference type="InterPro" id="IPR019286">
    <property type="entry name" value="DUF2339_TM"/>
</dbReference>
<feature type="transmembrane region" description="Helical" evidence="2">
    <location>
        <begin position="302"/>
        <end position="320"/>
    </location>
</feature>
<feature type="transmembrane region" description="Helical" evidence="2">
    <location>
        <begin position="810"/>
        <end position="836"/>
    </location>
</feature>